<name>A0A9P0HCE9_NEZVI</name>
<dbReference type="Proteomes" id="UP001152798">
    <property type="component" value="Chromosome 4"/>
</dbReference>
<keyword evidence="3" id="KW-1185">Reference proteome</keyword>
<organism evidence="2 3">
    <name type="scientific">Nezara viridula</name>
    <name type="common">Southern green stink bug</name>
    <name type="synonym">Cimex viridulus</name>
    <dbReference type="NCBI Taxonomy" id="85310"/>
    <lineage>
        <taxon>Eukaryota</taxon>
        <taxon>Metazoa</taxon>
        <taxon>Ecdysozoa</taxon>
        <taxon>Arthropoda</taxon>
        <taxon>Hexapoda</taxon>
        <taxon>Insecta</taxon>
        <taxon>Pterygota</taxon>
        <taxon>Neoptera</taxon>
        <taxon>Paraneoptera</taxon>
        <taxon>Hemiptera</taxon>
        <taxon>Heteroptera</taxon>
        <taxon>Panheteroptera</taxon>
        <taxon>Pentatomomorpha</taxon>
        <taxon>Pentatomoidea</taxon>
        <taxon>Pentatomidae</taxon>
        <taxon>Pentatominae</taxon>
        <taxon>Nezara</taxon>
    </lineage>
</organism>
<proteinExistence type="predicted"/>
<evidence type="ECO:0000313" key="2">
    <source>
        <dbReference type="EMBL" id="CAH1399436.1"/>
    </source>
</evidence>
<evidence type="ECO:0000313" key="3">
    <source>
        <dbReference type="Proteomes" id="UP001152798"/>
    </source>
</evidence>
<accession>A0A9P0HCE9</accession>
<protein>
    <submittedName>
        <fullName evidence="2">Uncharacterized protein</fullName>
    </submittedName>
</protein>
<evidence type="ECO:0000256" key="1">
    <source>
        <dbReference type="SAM" id="MobiDB-lite"/>
    </source>
</evidence>
<dbReference type="AlphaFoldDB" id="A0A9P0HCE9"/>
<dbReference type="EMBL" id="OV725080">
    <property type="protein sequence ID" value="CAH1399436.1"/>
    <property type="molecule type" value="Genomic_DNA"/>
</dbReference>
<reference evidence="2" key="1">
    <citation type="submission" date="2022-01" db="EMBL/GenBank/DDBJ databases">
        <authorList>
            <person name="King R."/>
        </authorList>
    </citation>
    <scope>NUCLEOTIDE SEQUENCE</scope>
</reference>
<feature type="compositionally biased region" description="Basic and acidic residues" evidence="1">
    <location>
        <begin position="1"/>
        <end position="13"/>
    </location>
</feature>
<feature type="region of interest" description="Disordered" evidence="1">
    <location>
        <begin position="1"/>
        <end position="22"/>
    </location>
</feature>
<sequence>MRITNESRRDSRYHYHATNGERPSRPRRFKLVIQKSLLSATPRLVLFASFLAVNGIEPRVSDPRQSRWIYL</sequence>
<gene>
    <name evidence="2" type="ORF">NEZAVI_LOCUS8885</name>
</gene>